<accession>A0A9W8HQ64</accession>
<gene>
    <name evidence="2" type="ORF">H4R20_006088</name>
</gene>
<dbReference type="EMBL" id="JANBUO010002387">
    <property type="protein sequence ID" value="KAJ2794842.1"/>
    <property type="molecule type" value="Genomic_DNA"/>
</dbReference>
<sequence length="192" mass="21131">FLTKRLHNSTDCKRQSPESAAIRAAQASDIVQPSRRHITSADLIMMRAQMEEREMYINHIRMLRKATAANSKKLTELREQYAYCLGPETINFAAAEKSADAITDSASDTQTDKTSCTLNDTPSYAQARSTESNSVPIVKTIRISKDRLADPPLLARKNTANKNRGGKHGNGRRLPIYFPPAAAKANAGKPSS</sequence>
<evidence type="ECO:0000313" key="3">
    <source>
        <dbReference type="Proteomes" id="UP001140094"/>
    </source>
</evidence>
<comment type="caution">
    <text evidence="2">The sequence shown here is derived from an EMBL/GenBank/DDBJ whole genome shotgun (WGS) entry which is preliminary data.</text>
</comment>
<feature type="compositionally biased region" description="Low complexity" evidence="1">
    <location>
        <begin position="179"/>
        <end position="192"/>
    </location>
</feature>
<feature type="region of interest" description="Disordered" evidence="1">
    <location>
        <begin position="149"/>
        <end position="192"/>
    </location>
</feature>
<keyword evidence="3" id="KW-1185">Reference proteome</keyword>
<evidence type="ECO:0000313" key="2">
    <source>
        <dbReference type="EMBL" id="KAJ2794842.1"/>
    </source>
</evidence>
<evidence type="ECO:0000256" key="1">
    <source>
        <dbReference type="SAM" id="MobiDB-lite"/>
    </source>
</evidence>
<protein>
    <submittedName>
        <fullName evidence="2">Uncharacterized protein</fullName>
    </submittedName>
</protein>
<feature type="non-terminal residue" evidence="2">
    <location>
        <position position="1"/>
    </location>
</feature>
<dbReference type="Proteomes" id="UP001140094">
    <property type="component" value="Unassembled WGS sequence"/>
</dbReference>
<organism evidence="2 3">
    <name type="scientific">Coemansia guatemalensis</name>
    <dbReference type="NCBI Taxonomy" id="2761395"/>
    <lineage>
        <taxon>Eukaryota</taxon>
        <taxon>Fungi</taxon>
        <taxon>Fungi incertae sedis</taxon>
        <taxon>Zoopagomycota</taxon>
        <taxon>Kickxellomycotina</taxon>
        <taxon>Kickxellomycetes</taxon>
        <taxon>Kickxellales</taxon>
        <taxon>Kickxellaceae</taxon>
        <taxon>Coemansia</taxon>
    </lineage>
</organism>
<dbReference type="AlphaFoldDB" id="A0A9W8HQ64"/>
<reference evidence="2" key="1">
    <citation type="submission" date="2022-07" db="EMBL/GenBank/DDBJ databases">
        <title>Phylogenomic reconstructions and comparative analyses of Kickxellomycotina fungi.</title>
        <authorList>
            <person name="Reynolds N.K."/>
            <person name="Stajich J.E."/>
            <person name="Barry K."/>
            <person name="Grigoriev I.V."/>
            <person name="Crous P."/>
            <person name="Smith M.E."/>
        </authorList>
    </citation>
    <scope>NUCLEOTIDE SEQUENCE</scope>
    <source>
        <strain evidence="2">NRRL 1565</strain>
    </source>
</reference>
<name>A0A9W8HQ64_9FUNG</name>
<feature type="region of interest" description="Disordered" evidence="1">
    <location>
        <begin position="104"/>
        <end position="132"/>
    </location>
</feature>
<proteinExistence type="predicted"/>